<gene>
    <name evidence="12" type="primary">LOC108714212</name>
</gene>
<keyword evidence="11" id="KW-1185">Reference proteome</keyword>
<dbReference type="RefSeq" id="XP_018113701.1">
    <property type="nucleotide sequence ID" value="XM_018258212.2"/>
</dbReference>
<sequence>MGNISYRWSRAWIVHILILRTCEGFINCSGQIAVKPSLVVPMRTNVSITCVSEMKDCPKPGTITVLLNNKSVKTDWTNQTSAGVHLYNVRHSYSIYCSISCNGRNHAICWKDLKVGYPPDPAINLTCSSGENSSIMTCTLKKGWETQISTEYTVHIKNLQTDEYHQINFKRSTYNVTIPVNKSRDKSFEVFVEARNDLGQSKSDILHIHLNNIVIPVTPAIEIQVLNSHFKVLVHWKHQTLSHLHYCQLAYRAENETMWTLVNEQALNQSNILIMKNNSEAQALRVRCREETGKSYWSSWSDPTDIPQIAPMVMFDLWRSLGPVHSNGSQEVTVFIKSRAPEVPWRRALGYKLFFINGSKETVIEICKKSQIQCKTLVPKGIKTIFVSAFNSYGDSHPSLVTVLQDPQDREAFPAPQNLIVRSGIGIQVLWNLPKGSEASVLWFIIQWVLPCDGKQDVLWHKIPQEQRSFVIKDKIDAGSIINISLYAIYSSGLSRPCVGYGFSEELEPKTGPDEIVEKSTGEQTLIQWEEIPLCDKKGLITGYTLHVTEESTGQTTRYESTTKQYTFHNLNLGALYTVCLTASTKAGEGPCGKHILLKKDTSLYNYTKLLLGISVGVMILSAFTVTLLCKKSVQARLKAFVVPLTPNFLHEKFPHVEKSTAIKSLQGSVGVSEPCIINSYYDPDITEVEELLKEESYSNPDPSVQYSSVGKHNEAINLDKSFSAHVVINSNFPEQMLGYMPQTARRNVPRRDSYCSPAHMLTIQLAALKSQTARDNTSTRDNSFVEKCGTDMEPTLFPDSQTLINSNIAKQLLEAFPSASLENIERQLSGNIMGGITVPREEATCCLTTTDADFLVTKTYFPQVFERKT</sequence>
<keyword evidence="10" id="KW-0325">Glycoprotein</keyword>
<dbReference type="CDD" id="cd00063">
    <property type="entry name" value="FN3"/>
    <property type="match status" value="1"/>
</dbReference>
<keyword evidence="9 12" id="KW-0675">Receptor</keyword>
<dbReference type="InterPro" id="IPR003961">
    <property type="entry name" value="FN3_dom"/>
</dbReference>
<dbReference type="STRING" id="8355.A0A1L8GLT5"/>
<evidence type="ECO:0000256" key="7">
    <source>
        <dbReference type="ARBA" id="ARBA00023136"/>
    </source>
</evidence>
<comment type="similarity">
    <text evidence="2">Belongs to the type I cytokine receptor family. Type 2 subfamily.</text>
</comment>
<dbReference type="KEGG" id="xla:108714212"/>
<keyword evidence="3" id="KW-0812">Transmembrane</keyword>
<dbReference type="GO" id="GO:0002829">
    <property type="term" value="P:negative regulation of type 2 immune response"/>
    <property type="evidence" value="ECO:0000318"/>
    <property type="project" value="GO_Central"/>
</dbReference>
<dbReference type="CTD" id="108714212"/>
<dbReference type="PROSITE" id="PS50853">
    <property type="entry name" value="FN3"/>
    <property type="match status" value="1"/>
</dbReference>
<dbReference type="Pfam" id="PF00041">
    <property type="entry name" value="fn3"/>
    <property type="match status" value="1"/>
</dbReference>
<evidence type="ECO:0000313" key="11">
    <source>
        <dbReference type="Proteomes" id="UP000186698"/>
    </source>
</evidence>
<dbReference type="Gene3D" id="2.60.40.10">
    <property type="entry name" value="Immunoglobulins"/>
    <property type="match status" value="5"/>
</dbReference>
<evidence type="ECO:0000256" key="2">
    <source>
        <dbReference type="ARBA" id="ARBA00008921"/>
    </source>
</evidence>
<dbReference type="SMART" id="SM00060">
    <property type="entry name" value="FN3"/>
    <property type="match status" value="2"/>
</dbReference>
<comment type="subcellular location">
    <subcellularLocation>
        <location evidence="1">Membrane</location>
        <topology evidence="1">Single-pass type I membrane protein</topology>
    </subcellularLocation>
</comment>
<dbReference type="GO" id="GO:0004896">
    <property type="term" value="F:cytokine receptor activity"/>
    <property type="evidence" value="ECO:0007669"/>
    <property type="project" value="InterPro"/>
</dbReference>
<dbReference type="PANTHER" id="PTHR48423">
    <property type="entry name" value="INTERLEUKIN-27 RECEPTOR SUBUNIT ALPHA"/>
    <property type="match status" value="1"/>
</dbReference>
<dbReference type="PANTHER" id="PTHR48423:SF2">
    <property type="entry name" value="INTERLEUKIN-12 RECEPTOR SUBUNIT BETA-2"/>
    <property type="match status" value="1"/>
</dbReference>
<keyword evidence="5" id="KW-0677">Repeat</keyword>
<evidence type="ECO:0000313" key="12">
    <source>
        <dbReference type="RefSeq" id="XP_018113701.1"/>
    </source>
</evidence>
<proteinExistence type="inferred from homology"/>
<protein>
    <submittedName>
        <fullName evidence="12">Interleukin-12 receptor subunit beta-2</fullName>
    </submittedName>
</protein>
<dbReference type="InterPro" id="IPR036116">
    <property type="entry name" value="FN3_sf"/>
</dbReference>
<keyword evidence="7" id="KW-0472">Membrane</keyword>
<keyword evidence="4" id="KW-0732">Signal</keyword>
<dbReference type="PROSITE" id="PS01353">
    <property type="entry name" value="HEMATOPO_REC_L_F2"/>
    <property type="match status" value="1"/>
</dbReference>
<keyword evidence="6" id="KW-1133">Transmembrane helix</keyword>
<accession>A0A1L8GLT5</accession>
<dbReference type="SUPFAM" id="SSF49265">
    <property type="entry name" value="Fibronectin type III"/>
    <property type="match status" value="4"/>
</dbReference>
<evidence type="ECO:0000256" key="9">
    <source>
        <dbReference type="ARBA" id="ARBA00023170"/>
    </source>
</evidence>
<evidence type="ECO:0000256" key="6">
    <source>
        <dbReference type="ARBA" id="ARBA00022989"/>
    </source>
</evidence>
<dbReference type="InterPro" id="IPR052672">
    <property type="entry name" value="Type1_Cytokine_Rcpt_Type2"/>
</dbReference>
<reference evidence="12" key="1">
    <citation type="submission" date="2025-08" db="UniProtKB">
        <authorList>
            <consortium name="RefSeq"/>
        </authorList>
    </citation>
    <scope>IDENTIFICATION</scope>
    <source>
        <strain evidence="12">J_2021</strain>
        <tissue evidence="12">Erythrocytes</tissue>
    </source>
</reference>
<dbReference type="InterPro" id="IPR013783">
    <property type="entry name" value="Ig-like_fold"/>
</dbReference>
<dbReference type="Proteomes" id="UP000186698">
    <property type="component" value="Chromosome 4L"/>
</dbReference>
<organism evidence="11 12">
    <name type="scientific">Xenopus laevis</name>
    <name type="common">African clawed frog</name>
    <dbReference type="NCBI Taxonomy" id="8355"/>
    <lineage>
        <taxon>Eukaryota</taxon>
        <taxon>Metazoa</taxon>
        <taxon>Chordata</taxon>
        <taxon>Craniata</taxon>
        <taxon>Vertebrata</taxon>
        <taxon>Euteleostomi</taxon>
        <taxon>Amphibia</taxon>
        <taxon>Batrachia</taxon>
        <taxon>Anura</taxon>
        <taxon>Pipoidea</taxon>
        <taxon>Pipidae</taxon>
        <taxon>Xenopodinae</taxon>
        <taxon>Xenopus</taxon>
        <taxon>Xenopus</taxon>
    </lineage>
</organism>
<evidence type="ECO:0000256" key="3">
    <source>
        <dbReference type="ARBA" id="ARBA00022692"/>
    </source>
</evidence>
<dbReference type="PaxDb" id="8355-A0A1L8GLT5"/>
<dbReference type="GO" id="GO:0005886">
    <property type="term" value="C:plasma membrane"/>
    <property type="evidence" value="ECO:0007669"/>
    <property type="project" value="UniProtKB-ARBA"/>
</dbReference>
<dbReference type="Bgee" id="108714212">
    <property type="expression patterns" value="Expressed in spleen and 2 other cell types or tissues"/>
</dbReference>
<dbReference type="AlphaFoldDB" id="A0A1L8GLT5"/>
<evidence type="ECO:0000256" key="8">
    <source>
        <dbReference type="ARBA" id="ARBA00023157"/>
    </source>
</evidence>
<keyword evidence="8" id="KW-1015">Disulfide bond</keyword>
<dbReference type="OMA" id="CIAWGPE"/>
<evidence type="ECO:0000256" key="10">
    <source>
        <dbReference type="ARBA" id="ARBA00023180"/>
    </source>
</evidence>
<evidence type="ECO:0000256" key="4">
    <source>
        <dbReference type="ARBA" id="ARBA00022729"/>
    </source>
</evidence>
<evidence type="ECO:0000256" key="1">
    <source>
        <dbReference type="ARBA" id="ARBA00004479"/>
    </source>
</evidence>
<name>A0A1L8GLT5_XENLA</name>
<dbReference type="GeneID" id="108714212"/>
<evidence type="ECO:0000256" key="5">
    <source>
        <dbReference type="ARBA" id="ARBA00022737"/>
    </source>
</evidence>
<dbReference type="InterPro" id="IPR003529">
    <property type="entry name" value="Hematopoietin_rcpt_Gp130_CS"/>
</dbReference>
<dbReference type="OrthoDB" id="9897281at2759"/>